<reference evidence="1" key="1">
    <citation type="submission" date="2020-01" db="EMBL/GenBank/DDBJ databases">
        <authorList>
            <consortium name="DOE Joint Genome Institute"/>
            <person name="Haridas S."/>
            <person name="Albert R."/>
            <person name="Binder M."/>
            <person name="Bloem J."/>
            <person name="Labutti K."/>
            <person name="Salamov A."/>
            <person name="Andreopoulos B."/>
            <person name="Baker S.E."/>
            <person name="Barry K."/>
            <person name="Bills G."/>
            <person name="Bluhm B.H."/>
            <person name="Cannon C."/>
            <person name="Castanera R."/>
            <person name="Culley D.E."/>
            <person name="Daum C."/>
            <person name="Ezra D."/>
            <person name="Gonzalez J.B."/>
            <person name="Henrissat B."/>
            <person name="Kuo A."/>
            <person name="Liang C."/>
            <person name="Lipzen A."/>
            <person name="Lutzoni F."/>
            <person name="Magnuson J."/>
            <person name="Mondo S."/>
            <person name="Nolan M."/>
            <person name="Ohm R."/>
            <person name="Pangilinan J."/>
            <person name="Park H.-J."/>
            <person name="Ramirez L."/>
            <person name="Alfaro M."/>
            <person name="Sun H."/>
            <person name="Tritt A."/>
            <person name="Yoshinaga Y."/>
            <person name="Zwiers L.-H."/>
            <person name="Turgeon B.G."/>
            <person name="Goodwin S.B."/>
            <person name="Spatafora J.W."/>
            <person name="Crous P.W."/>
            <person name="Grigoriev I.V."/>
        </authorList>
    </citation>
    <scope>NUCLEOTIDE SEQUENCE</scope>
    <source>
        <strain evidence="1">P77</strain>
    </source>
</reference>
<dbReference type="EMBL" id="ML975246">
    <property type="protein sequence ID" value="KAF1839256.1"/>
    <property type="molecule type" value="Genomic_DNA"/>
</dbReference>
<organism evidence="1 2">
    <name type="scientific">Decorospora gaudefroyi</name>
    <dbReference type="NCBI Taxonomy" id="184978"/>
    <lineage>
        <taxon>Eukaryota</taxon>
        <taxon>Fungi</taxon>
        <taxon>Dikarya</taxon>
        <taxon>Ascomycota</taxon>
        <taxon>Pezizomycotina</taxon>
        <taxon>Dothideomycetes</taxon>
        <taxon>Pleosporomycetidae</taxon>
        <taxon>Pleosporales</taxon>
        <taxon>Pleosporineae</taxon>
        <taxon>Pleosporaceae</taxon>
        <taxon>Decorospora</taxon>
    </lineage>
</organism>
<sequence length="149" mass="17674">MGRHTGRNFVMLHHVPHHVHSSLDIQVRTCFLIFASRRECLYLQRAYSFFWLETRARPHTCQLQVPMHQMKKRKVYRVLDQNKTSSLLENADCATSCMLPHPTQHRHYLFCHHSLPELTSHTCPIHRGHLPSDCWQTRWGPIERRTACV</sequence>
<dbReference type="Proteomes" id="UP000800040">
    <property type="component" value="Unassembled WGS sequence"/>
</dbReference>
<dbReference type="AlphaFoldDB" id="A0A6A5KW62"/>
<accession>A0A6A5KW62</accession>
<protein>
    <submittedName>
        <fullName evidence="1">Uncharacterized protein</fullName>
    </submittedName>
</protein>
<evidence type="ECO:0000313" key="2">
    <source>
        <dbReference type="Proteomes" id="UP000800040"/>
    </source>
</evidence>
<gene>
    <name evidence="1" type="ORF">BDW02DRAFT_232909</name>
</gene>
<name>A0A6A5KW62_9PLEO</name>
<evidence type="ECO:0000313" key="1">
    <source>
        <dbReference type="EMBL" id="KAF1839256.1"/>
    </source>
</evidence>
<proteinExistence type="predicted"/>
<keyword evidence="2" id="KW-1185">Reference proteome</keyword>